<dbReference type="Pfam" id="PF00498">
    <property type="entry name" value="FHA"/>
    <property type="match status" value="1"/>
</dbReference>
<protein>
    <submittedName>
        <fullName evidence="3">FHA domain-containing protein</fullName>
    </submittedName>
</protein>
<dbReference type="CDD" id="cd00060">
    <property type="entry name" value="FHA"/>
    <property type="match status" value="1"/>
</dbReference>
<dbReference type="Gene3D" id="2.60.200.20">
    <property type="match status" value="1"/>
</dbReference>
<evidence type="ECO:0000313" key="4">
    <source>
        <dbReference type="Proteomes" id="UP000324678"/>
    </source>
</evidence>
<evidence type="ECO:0000256" key="1">
    <source>
        <dbReference type="ARBA" id="ARBA00022553"/>
    </source>
</evidence>
<evidence type="ECO:0000313" key="3">
    <source>
        <dbReference type="EMBL" id="QEO16096.1"/>
    </source>
</evidence>
<organism evidence="3 4">
    <name type="scientific">Agromyces intestinalis</name>
    <dbReference type="NCBI Taxonomy" id="2592652"/>
    <lineage>
        <taxon>Bacteria</taxon>
        <taxon>Bacillati</taxon>
        <taxon>Actinomycetota</taxon>
        <taxon>Actinomycetes</taxon>
        <taxon>Micrococcales</taxon>
        <taxon>Microbacteriaceae</taxon>
        <taxon>Agromyces</taxon>
    </lineage>
</organism>
<sequence length="221" mass="22748">MDGVASTRFSGPEGGAWVLGEASGIDALRLAIGASARAGARLPMHRGVVRTSEIAMAQVRRPAPTRRDPATRPIELPMPAAVAEVVAAAIGPDASGEALTDWIVRLPDGGEVRPPVVFGRRPSAVPGESGVHVVTPSPRREISGRHLQVLVVDGVPVAIDLASTNGTLVRAPGRAPHLLIHNAQVALSPGDILDLGESYLVTVGEAGATRSEEQFGSVSPG</sequence>
<dbReference type="InterPro" id="IPR000253">
    <property type="entry name" value="FHA_dom"/>
</dbReference>
<keyword evidence="1" id="KW-0597">Phosphoprotein</keyword>
<dbReference type="OrthoDB" id="5485098at2"/>
<dbReference type="InterPro" id="IPR008984">
    <property type="entry name" value="SMAD_FHA_dom_sf"/>
</dbReference>
<gene>
    <name evidence="3" type="ORF">FLP10_05860</name>
</gene>
<dbReference type="SUPFAM" id="SSF49879">
    <property type="entry name" value="SMAD/FHA domain"/>
    <property type="match status" value="1"/>
</dbReference>
<accession>A0A5C1YIQ0</accession>
<dbReference type="EMBL" id="CP043505">
    <property type="protein sequence ID" value="QEO16096.1"/>
    <property type="molecule type" value="Genomic_DNA"/>
</dbReference>
<keyword evidence="4" id="KW-1185">Reference proteome</keyword>
<dbReference type="KEGG" id="ail:FLP10_05860"/>
<evidence type="ECO:0000259" key="2">
    <source>
        <dbReference type="PROSITE" id="PS50006"/>
    </source>
</evidence>
<dbReference type="PROSITE" id="PS50006">
    <property type="entry name" value="FHA_DOMAIN"/>
    <property type="match status" value="1"/>
</dbReference>
<proteinExistence type="predicted"/>
<feature type="domain" description="FHA" evidence="2">
    <location>
        <begin position="116"/>
        <end position="169"/>
    </location>
</feature>
<name>A0A5C1YIQ0_9MICO</name>
<dbReference type="AlphaFoldDB" id="A0A5C1YIQ0"/>
<reference evidence="3 4" key="1">
    <citation type="submission" date="2019-09" db="EMBL/GenBank/DDBJ databases">
        <title>Genome sequencing of strain KACC 19306.</title>
        <authorList>
            <person name="Heo J."/>
            <person name="Kim S.-J."/>
            <person name="Kim J.-S."/>
            <person name="Hong S.-B."/>
            <person name="Kwon S.-W."/>
        </authorList>
    </citation>
    <scope>NUCLEOTIDE SEQUENCE [LARGE SCALE GENOMIC DNA]</scope>
    <source>
        <strain evidence="3 4">KACC 19306</strain>
    </source>
</reference>
<dbReference type="Proteomes" id="UP000324678">
    <property type="component" value="Chromosome"/>
</dbReference>